<dbReference type="GO" id="GO:0006508">
    <property type="term" value="P:proteolysis"/>
    <property type="evidence" value="ECO:0007669"/>
    <property type="project" value="UniProtKB-KW"/>
</dbReference>
<dbReference type="RefSeq" id="WP_203414576.1">
    <property type="nucleotide sequence ID" value="NZ_CP060244.1"/>
</dbReference>
<dbReference type="Proteomes" id="UP000516349">
    <property type="component" value="Chromosome"/>
</dbReference>
<dbReference type="InterPro" id="IPR015947">
    <property type="entry name" value="PUA-like_sf"/>
</dbReference>
<evidence type="ECO:0000259" key="1">
    <source>
        <dbReference type="PROSITE" id="PS51787"/>
    </source>
</evidence>
<keyword evidence="2" id="KW-0378">Hydrolase</keyword>
<feature type="domain" description="Lon N-terminal" evidence="1">
    <location>
        <begin position="31"/>
        <end position="280"/>
    </location>
</feature>
<proteinExistence type="predicted"/>
<name>A0A7H1NR35_9PROT</name>
<keyword evidence="2" id="KW-0645">Protease</keyword>
<gene>
    <name evidence="2" type="ORF">JGUZn3_10160</name>
</gene>
<dbReference type="SUPFAM" id="SSF88697">
    <property type="entry name" value="PUA domain-like"/>
    <property type="match status" value="1"/>
</dbReference>
<dbReference type="GO" id="GO:0008233">
    <property type="term" value="F:peptidase activity"/>
    <property type="evidence" value="ECO:0007669"/>
    <property type="project" value="UniProtKB-KW"/>
</dbReference>
<sequence>MPPLTPPGSIPPAFKRFPPISELTLADIPGVITLFAFENAFLLPYGSLPLNVTEAEAISLVDQALATHRLLGIAQPSTPFSQFLSQQGAVLPQPATKDEVSQKPLKASSHLIRDTHPSADNNLNDLHSLHNEDPPLYPLGCLYPIGCLGRISSFKERPDGSLAIILTGVIRFRIIREEPHPHHATCRKAYIDSSAFGEDLTLAPLFHMNKTTLLAALQHYCQKHHFECNLPALAQLDNFSLAMLVPTLFPFPAEIKQWLLQAPTLTERIHRLQIIFEGQSR</sequence>
<dbReference type="Pfam" id="PF02190">
    <property type="entry name" value="LON_substr_bdg"/>
    <property type="match status" value="1"/>
</dbReference>
<dbReference type="PROSITE" id="PS51787">
    <property type="entry name" value="LON_N"/>
    <property type="match status" value="1"/>
</dbReference>
<accession>A0A7H1NR35</accession>
<dbReference type="InterPro" id="IPR046336">
    <property type="entry name" value="Lon_prtase_N_sf"/>
</dbReference>
<dbReference type="InterPro" id="IPR003111">
    <property type="entry name" value="Lon_prtase_N"/>
</dbReference>
<keyword evidence="3" id="KW-1185">Reference proteome</keyword>
<dbReference type="AlphaFoldDB" id="A0A7H1NR35"/>
<protein>
    <submittedName>
        <fullName evidence="2">ATP-dependent protease La (LON) substrate-binding domain protein</fullName>
    </submittedName>
</protein>
<reference evidence="2 3" key="1">
    <citation type="submission" date="2020-08" db="EMBL/GenBank/DDBJ databases">
        <title>Complete genome sequence of Entomobacter blattae G55GP.</title>
        <authorList>
            <person name="Poehlein A."/>
            <person name="Guzman J."/>
            <person name="Daniel R."/>
            <person name="Vilcinskas A."/>
        </authorList>
    </citation>
    <scope>NUCLEOTIDE SEQUENCE [LARGE SCALE GENOMIC DNA]</scope>
    <source>
        <strain evidence="2 3">G55GP</strain>
    </source>
</reference>
<dbReference type="SMART" id="SM00464">
    <property type="entry name" value="LON"/>
    <property type="match status" value="1"/>
</dbReference>
<organism evidence="2 3">
    <name type="scientific">Entomobacter blattae</name>
    <dbReference type="NCBI Taxonomy" id="2762277"/>
    <lineage>
        <taxon>Bacteria</taxon>
        <taxon>Pseudomonadati</taxon>
        <taxon>Pseudomonadota</taxon>
        <taxon>Alphaproteobacteria</taxon>
        <taxon>Acetobacterales</taxon>
        <taxon>Acetobacteraceae</taxon>
        <taxon>Entomobacter</taxon>
    </lineage>
</organism>
<dbReference type="KEGG" id="ebla:JGUZn3_10160"/>
<evidence type="ECO:0000313" key="2">
    <source>
        <dbReference type="EMBL" id="QNT78245.1"/>
    </source>
</evidence>
<dbReference type="EMBL" id="CP060244">
    <property type="protein sequence ID" value="QNT78245.1"/>
    <property type="molecule type" value="Genomic_DNA"/>
</dbReference>
<dbReference type="Gene3D" id="2.30.130.40">
    <property type="entry name" value="LON domain-like"/>
    <property type="match status" value="1"/>
</dbReference>
<evidence type="ECO:0000313" key="3">
    <source>
        <dbReference type="Proteomes" id="UP000516349"/>
    </source>
</evidence>